<dbReference type="RefSeq" id="WP_154553410.1">
    <property type="nucleotide sequence ID" value="NZ_VUNA01000001.1"/>
</dbReference>
<feature type="region of interest" description="Disordered" evidence="7">
    <location>
        <begin position="401"/>
        <end position="422"/>
    </location>
</feature>
<dbReference type="GO" id="GO:0006281">
    <property type="term" value="P:DNA repair"/>
    <property type="evidence" value="ECO:0007669"/>
    <property type="project" value="UniProtKB-UniRule"/>
</dbReference>
<evidence type="ECO:0000256" key="4">
    <source>
        <dbReference type="ARBA" id="ARBA00022763"/>
    </source>
</evidence>
<comment type="function">
    <text evidence="6">Poorly processive, error-prone DNA polymerase involved in untargeted mutagenesis. Copies undamaged DNA at stalled replication forks, which arise in vivo from mismatched or misaligned primer ends. These misaligned primers can be extended by PolIV. Exhibits no 3'-5' exonuclease (proofreading) activity. May be involved in translesional synthesis, in conjunction with the beta clamp from PolIII.</text>
</comment>
<keyword evidence="6" id="KW-0238">DNA-binding</keyword>
<comment type="subunit">
    <text evidence="6">Monomer.</text>
</comment>
<keyword evidence="6" id="KW-0479">Metal-binding</keyword>
<dbReference type="PROSITE" id="PS50173">
    <property type="entry name" value="UMUC"/>
    <property type="match status" value="1"/>
</dbReference>
<evidence type="ECO:0000313" key="9">
    <source>
        <dbReference type="EMBL" id="MST69852.1"/>
    </source>
</evidence>
<accession>A0A6N7X2V4</accession>
<keyword evidence="6" id="KW-0235">DNA replication</keyword>
<dbReference type="PANTHER" id="PTHR11076:SF35">
    <property type="entry name" value="DNA REPAIR PROTEIN HOMOLOG YOBH"/>
    <property type="match status" value="1"/>
</dbReference>
<dbReference type="EMBL" id="VUNA01000001">
    <property type="protein sequence ID" value="MST69852.1"/>
    <property type="molecule type" value="Genomic_DNA"/>
</dbReference>
<sequence>MDRKILHCDMNSFYASVELLEHPELRDVPVAVAGNPENRHGIVLAKNEAAKKFGVTTAETIQQALRKCPGLTFLPPHHEKYSFYSKKINEIYRSYTDLVEPYSIDESWLDVTGSERLFGPAEEIADQIRNRVRETYGLTLSVGVSYNKIFAKMGSEYRKPDATTVISRENYREILWPQPVGNFFYVGRATAEKLKKLHIYTIGELARADVGFLKRSFGVHGEDLHRSANGEDTSPVRRWGDWDDVKSVGHGVTFRRNIRGEDDVSLAVTELADWVSTRLRLYEMKAYGVKVEITTPEFRRISRQRRVERSFVTAQTIRRIALKLIQEAGFMDREIRLLTVTAIYLAKEDAPEQVSIFDMAEMFSPEPKNNSNSVNSNSVQEEKIERTMDAIRKKYGTKSIGYAHSLGNDLGLSRRSEEESEK</sequence>
<dbReference type="GO" id="GO:0003887">
    <property type="term" value="F:DNA-directed DNA polymerase activity"/>
    <property type="evidence" value="ECO:0007669"/>
    <property type="project" value="UniProtKB-UniRule"/>
</dbReference>
<dbReference type="Pfam" id="PF11799">
    <property type="entry name" value="IMS_C"/>
    <property type="match status" value="1"/>
</dbReference>
<protein>
    <recommendedName>
        <fullName evidence="6">DNA polymerase IV</fullName>
        <shortName evidence="6">Pol IV</shortName>
        <ecNumber evidence="6">2.7.7.7</ecNumber>
    </recommendedName>
</protein>
<dbReference type="HAMAP" id="MF_01113">
    <property type="entry name" value="DNApol_IV"/>
    <property type="match status" value="1"/>
</dbReference>
<dbReference type="InterPro" id="IPR050116">
    <property type="entry name" value="DNA_polymerase-Y"/>
</dbReference>
<dbReference type="PANTHER" id="PTHR11076">
    <property type="entry name" value="DNA REPAIR POLYMERASE UMUC / TRANSFERASE FAMILY MEMBER"/>
    <property type="match status" value="1"/>
</dbReference>
<reference evidence="9 10" key="1">
    <citation type="submission" date="2019-08" db="EMBL/GenBank/DDBJ databases">
        <title>In-depth cultivation of the pig gut microbiome towards novel bacterial diversity and tailored functional studies.</title>
        <authorList>
            <person name="Wylensek D."/>
            <person name="Hitch T.C.A."/>
            <person name="Clavel T."/>
        </authorList>
    </citation>
    <scope>NUCLEOTIDE SEQUENCE [LARGE SCALE GENOMIC DNA]</scope>
    <source>
        <strain evidence="9 10">WCA-MUC-591-APC-4B</strain>
    </source>
</reference>
<dbReference type="GO" id="GO:0006261">
    <property type="term" value="P:DNA-templated DNA replication"/>
    <property type="evidence" value="ECO:0007669"/>
    <property type="project" value="UniProtKB-UniRule"/>
</dbReference>
<feature type="binding site" evidence="6">
    <location>
        <position position="105"/>
    </location>
    <ligand>
        <name>Mg(2+)</name>
        <dbReference type="ChEBI" id="CHEBI:18420"/>
    </ligand>
</feature>
<dbReference type="GO" id="GO:0042276">
    <property type="term" value="P:error-prone translesion synthesis"/>
    <property type="evidence" value="ECO:0007669"/>
    <property type="project" value="TreeGrafter"/>
</dbReference>
<dbReference type="AlphaFoldDB" id="A0A6N7X2V4"/>
<gene>
    <name evidence="6 9" type="primary">dinB</name>
    <name evidence="9" type="ORF">FYJ65_00610</name>
</gene>
<keyword evidence="5 6" id="KW-0239">DNA-directed DNA polymerase</keyword>
<dbReference type="EC" id="2.7.7.7" evidence="6"/>
<dbReference type="GO" id="GO:0003684">
    <property type="term" value="F:damaged DNA binding"/>
    <property type="evidence" value="ECO:0007669"/>
    <property type="project" value="InterPro"/>
</dbReference>
<keyword evidence="6" id="KW-0234">DNA repair</keyword>
<dbReference type="SUPFAM" id="SSF100879">
    <property type="entry name" value="Lesion bypass DNA polymerase (Y-family), little finger domain"/>
    <property type="match status" value="1"/>
</dbReference>
<evidence type="ECO:0000256" key="3">
    <source>
        <dbReference type="ARBA" id="ARBA00022695"/>
    </source>
</evidence>
<organism evidence="9 10">
    <name type="scientific">Mogibacterium kristiansenii</name>
    <dbReference type="NCBI Taxonomy" id="2606708"/>
    <lineage>
        <taxon>Bacteria</taxon>
        <taxon>Bacillati</taxon>
        <taxon>Bacillota</taxon>
        <taxon>Clostridia</taxon>
        <taxon>Peptostreptococcales</taxon>
        <taxon>Anaerovoracaceae</taxon>
        <taxon>Mogibacterium</taxon>
    </lineage>
</organism>
<dbReference type="Gene3D" id="1.10.150.20">
    <property type="entry name" value="5' to 3' exonuclease, C-terminal subdomain"/>
    <property type="match status" value="1"/>
</dbReference>
<name>A0A6N7X2V4_9FIRM</name>
<keyword evidence="6" id="KW-0460">Magnesium</keyword>
<comment type="similarity">
    <text evidence="1 6">Belongs to the DNA polymerase type-Y family.</text>
</comment>
<dbReference type="CDD" id="cd03586">
    <property type="entry name" value="PolY_Pol_IV_kappa"/>
    <property type="match status" value="1"/>
</dbReference>
<keyword evidence="6" id="KW-0963">Cytoplasm</keyword>
<dbReference type="GO" id="GO:0000287">
    <property type="term" value="F:magnesium ion binding"/>
    <property type="evidence" value="ECO:0007669"/>
    <property type="project" value="UniProtKB-UniRule"/>
</dbReference>
<dbReference type="InterPro" id="IPR043128">
    <property type="entry name" value="Rev_trsase/Diguanyl_cyclase"/>
</dbReference>
<dbReference type="Gene3D" id="3.30.1490.100">
    <property type="entry name" value="DNA polymerase, Y-family, little finger domain"/>
    <property type="match status" value="1"/>
</dbReference>
<evidence type="ECO:0000256" key="5">
    <source>
        <dbReference type="ARBA" id="ARBA00022932"/>
    </source>
</evidence>
<evidence type="ECO:0000256" key="6">
    <source>
        <dbReference type="HAMAP-Rule" id="MF_01113"/>
    </source>
</evidence>
<dbReference type="Gene3D" id="3.40.1170.60">
    <property type="match status" value="1"/>
</dbReference>
<comment type="cofactor">
    <cofactor evidence="6">
        <name>Mg(2+)</name>
        <dbReference type="ChEBI" id="CHEBI:18420"/>
    </cofactor>
    <text evidence="6">Binds 2 magnesium ions per subunit.</text>
</comment>
<dbReference type="SUPFAM" id="SSF56672">
    <property type="entry name" value="DNA/RNA polymerases"/>
    <property type="match status" value="1"/>
</dbReference>
<dbReference type="GO" id="GO:0005829">
    <property type="term" value="C:cytosol"/>
    <property type="evidence" value="ECO:0007669"/>
    <property type="project" value="TreeGrafter"/>
</dbReference>
<comment type="caution">
    <text evidence="9">The sequence shown here is derived from an EMBL/GenBank/DDBJ whole genome shotgun (WGS) entry which is preliminary data.</text>
</comment>
<dbReference type="InterPro" id="IPR043502">
    <property type="entry name" value="DNA/RNA_pol_sf"/>
</dbReference>
<dbReference type="Proteomes" id="UP000469424">
    <property type="component" value="Unassembled WGS sequence"/>
</dbReference>
<dbReference type="Gene3D" id="3.30.70.270">
    <property type="match status" value="1"/>
</dbReference>
<keyword evidence="2 6" id="KW-0515">Mutator protein</keyword>
<dbReference type="InterPro" id="IPR036775">
    <property type="entry name" value="DNA_pol_Y-fam_lit_finger_sf"/>
</dbReference>
<keyword evidence="10" id="KW-1185">Reference proteome</keyword>
<feature type="binding site" evidence="6">
    <location>
        <position position="9"/>
    </location>
    <ligand>
        <name>Mg(2+)</name>
        <dbReference type="ChEBI" id="CHEBI:18420"/>
    </ligand>
</feature>
<feature type="domain" description="UmuC" evidence="8">
    <location>
        <begin position="5"/>
        <end position="187"/>
    </location>
</feature>
<evidence type="ECO:0000256" key="1">
    <source>
        <dbReference type="ARBA" id="ARBA00010945"/>
    </source>
</evidence>
<dbReference type="InterPro" id="IPR001126">
    <property type="entry name" value="UmuC"/>
</dbReference>
<evidence type="ECO:0000313" key="10">
    <source>
        <dbReference type="Proteomes" id="UP000469424"/>
    </source>
</evidence>
<feature type="active site" evidence="6">
    <location>
        <position position="106"/>
    </location>
</feature>
<keyword evidence="6 9" id="KW-0808">Transferase</keyword>
<feature type="site" description="Substrate discrimination" evidence="6">
    <location>
        <position position="14"/>
    </location>
</feature>
<keyword evidence="4 6" id="KW-0227">DNA damage</keyword>
<comment type="subcellular location">
    <subcellularLocation>
        <location evidence="6">Cytoplasm</location>
    </subcellularLocation>
</comment>
<evidence type="ECO:0000256" key="2">
    <source>
        <dbReference type="ARBA" id="ARBA00022457"/>
    </source>
</evidence>
<feature type="compositionally biased region" description="Basic and acidic residues" evidence="7">
    <location>
        <begin position="412"/>
        <end position="422"/>
    </location>
</feature>
<evidence type="ECO:0000259" key="8">
    <source>
        <dbReference type="PROSITE" id="PS50173"/>
    </source>
</evidence>
<comment type="catalytic activity">
    <reaction evidence="6">
        <text>DNA(n) + a 2'-deoxyribonucleoside 5'-triphosphate = DNA(n+1) + diphosphate</text>
        <dbReference type="Rhea" id="RHEA:22508"/>
        <dbReference type="Rhea" id="RHEA-COMP:17339"/>
        <dbReference type="Rhea" id="RHEA-COMP:17340"/>
        <dbReference type="ChEBI" id="CHEBI:33019"/>
        <dbReference type="ChEBI" id="CHEBI:61560"/>
        <dbReference type="ChEBI" id="CHEBI:173112"/>
        <dbReference type="EC" id="2.7.7.7"/>
    </reaction>
</comment>
<evidence type="ECO:0000256" key="7">
    <source>
        <dbReference type="SAM" id="MobiDB-lite"/>
    </source>
</evidence>
<dbReference type="Pfam" id="PF00817">
    <property type="entry name" value="IMS"/>
    <property type="match status" value="1"/>
</dbReference>
<proteinExistence type="inferred from homology"/>
<dbReference type="NCBIfam" id="NF002677">
    <property type="entry name" value="PRK02406.1"/>
    <property type="match status" value="1"/>
</dbReference>
<keyword evidence="3 6" id="KW-0548">Nucleotidyltransferase</keyword>
<dbReference type="GO" id="GO:0009432">
    <property type="term" value="P:SOS response"/>
    <property type="evidence" value="ECO:0007669"/>
    <property type="project" value="TreeGrafter"/>
</dbReference>
<dbReference type="InterPro" id="IPR017961">
    <property type="entry name" value="DNA_pol_Y-fam_little_finger"/>
</dbReference>
<dbReference type="InterPro" id="IPR022880">
    <property type="entry name" value="DNApol_IV"/>
</dbReference>